<comment type="catalytic activity">
    <reaction evidence="4">
        <text>a sn-glycero-3-phosphodiester + H2O = an alcohol + sn-glycerol 3-phosphate + H(+)</text>
        <dbReference type="Rhea" id="RHEA:12969"/>
        <dbReference type="ChEBI" id="CHEBI:15377"/>
        <dbReference type="ChEBI" id="CHEBI:15378"/>
        <dbReference type="ChEBI" id="CHEBI:30879"/>
        <dbReference type="ChEBI" id="CHEBI:57597"/>
        <dbReference type="ChEBI" id="CHEBI:83408"/>
        <dbReference type="EC" id="3.1.4.46"/>
    </reaction>
</comment>
<evidence type="ECO:0000313" key="6">
    <source>
        <dbReference type="EMBL" id="PON91835.1"/>
    </source>
</evidence>
<dbReference type="Proteomes" id="UP000237000">
    <property type="component" value="Unassembled WGS sequence"/>
</dbReference>
<gene>
    <name evidence="6" type="ORF">TorRG33x02_124330</name>
</gene>
<protein>
    <recommendedName>
        <fullName evidence="1">glycerophosphodiester phosphodiesterase</fullName>
        <ecNumber evidence="1">3.1.4.46</ecNumber>
    </recommendedName>
</protein>
<dbReference type="InterPro" id="IPR051578">
    <property type="entry name" value="GDPD"/>
</dbReference>
<name>A0A2P5F229_TREOI</name>
<dbReference type="EC" id="3.1.4.46" evidence="1"/>
<dbReference type="GO" id="GO:0046475">
    <property type="term" value="P:glycerophospholipid catabolic process"/>
    <property type="evidence" value="ECO:0007669"/>
    <property type="project" value="TreeGrafter"/>
</dbReference>
<dbReference type="Pfam" id="PF03009">
    <property type="entry name" value="GDPD"/>
    <property type="match status" value="2"/>
</dbReference>
<evidence type="ECO:0000256" key="2">
    <source>
        <dbReference type="ARBA" id="ARBA00022798"/>
    </source>
</evidence>
<evidence type="ECO:0000313" key="7">
    <source>
        <dbReference type="Proteomes" id="UP000237000"/>
    </source>
</evidence>
<dbReference type="SUPFAM" id="SSF51695">
    <property type="entry name" value="PLC-like phosphodiesterases"/>
    <property type="match status" value="2"/>
</dbReference>
<evidence type="ECO:0000256" key="4">
    <source>
        <dbReference type="ARBA" id="ARBA00047512"/>
    </source>
</evidence>
<dbReference type="STRING" id="63057.A0A2P5F229"/>
<dbReference type="OrthoDB" id="1058301at2759"/>
<dbReference type="PANTHER" id="PTHR22958">
    <property type="entry name" value="GLYCEROPHOSPHORYL DIESTER PHOSPHODIESTERASE"/>
    <property type="match status" value="1"/>
</dbReference>
<dbReference type="EMBL" id="JXTC01000071">
    <property type="protein sequence ID" value="PON91835.1"/>
    <property type="molecule type" value="Genomic_DNA"/>
</dbReference>
<organism evidence="6 7">
    <name type="scientific">Trema orientale</name>
    <name type="common">Charcoal tree</name>
    <name type="synonym">Celtis orientalis</name>
    <dbReference type="NCBI Taxonomy" id="63057"/>
    <lineage>
        <taxon>Eukaryota</taxon>
        <taxon>Viridiplantae</taxon>
        <taxon>Streptophyta</taxon>
        <taxon>Embryophyta</taxon>
        <taxon>Tracheophyta</taxon>
        <taxon>Spermatophyta</taxon>
        <taxon>Magnoliopsida</taxon>
        <taxon>eudicotyledons</taxon>
        <taxon>Gunneridae</taxon>
        <taxon>Pentapetalae</taxon>
        <taxon>rosids</taxon>
        <taxon>fabids</taxon>
        <taxon>Rosales</taxon>
        <taxon>Cannabaceae</taxon>
        <taxon>Trema</taxon>
    </lineage>
</organism>
<dbReference type="GO" id="GO:0008889">
    <property type="term" value="F:glycerophosphodiester phosphodiesterase activity"/>
    <property type="evidence" value="ECO:0007669"/>
    <property type="project" value="UniProtKB-EC"/>
</dbReference>
<dbReference type="PANTHER" id="PTHR22958:SF34">
    <property type="entry name" value="GLYCEROPHOSPHODIESTER PHOSPHODIESTERASE GDPD3"/>
    <property type="match status" value="1"/>
</dbReference>
<dbReference type="InterPro" id="IPR017946">
    <property type="entry name" value="PLC-like_Pdiesterase_TIM-brl"/>
</dbReference>
<dbReference type="GO" id="GO:0006071">
    <property type="term" value="P:glycerol metabolic process"/>
    <property type="evidence" value="ECO:0007669"/>
    <property type="project" value="UniProtKB-KW"/>
</dbReference>
<dbReference type="InParanoid" id="A0A2P5F229"/>
<accession>A0A2P5F229</accession>
<dbReference type="InterPro" id="IPR030395">
    <property type="entry name" value="GP_PDE_dom"/>
</dbReference>
<feature type="domain" description="GP-PDE" evidence="5">
    <location>
        <begin position="66"/>
        <end position="347"/>
    </location>
</feature>
<comment type="caution">
    <text evidence="6">The sequence shown here is derived from an EMBL/GenBank/DDBJ whole genome shotgun (WGS) entry which is preliminary data.</text>
</comment>
<dbReference type="AlphaFoldDB" id="A0A2P5F229"/>
<sequence>MSRESGKEWRKLMVIGHRGSGMNLMNSSAPDSTLINSIKENSILSFNSAAAFPIDYVEFDVQFFSSFLGDRVGFSGRVRWLVACLSFFPADRQRVGLNMSSHESSHVTKDDCPVIFHDNFILTKDKGIIVEKRISEITLDEFLSYGPQKQPGMVGKPLFRKTKDWRIFEWKVENDDSLCTLEEAFQKVEHSVGFNIELKFDDNIVYKVEELAHVLEAVLKVVNEYAMDRPIIFSSFQPDAAQLIRKLQNTPPVYFLTNGGSEVYADVRRNSLDEAIKLCLEGGLQGLVSQVKAIFRNPGMITRIKESKLRLITYGQLNNVPEVLYMQHLMGVEGVIVDFVQEITEAVSDYIHPAEEGEENSLFEEDGERRAQARKKPQFSQRQLSFLLKLIPELIQH</sequence>
<dbReference type="Gene3D" id="3.20.20.190">
    <property type="entry name" value="Phosphatidylinositol (PI) phosphodiesterase"/>
    <property type="match status" value="1"/>
</dbReference>
<evidence type="ECO:0000256" key="1">
    <source>
        <dbReference type="ARBA" id="ARBA00012247"/>
    </source>
</evidence>
<proteinExistence type="predicted"/>
<dbReference type="PROSITE" id="PS51704">
    <property type="entry name" value="GP_PDE"/>
    <property type="match status" value="1"/>
</dbReference>
<evidence type="ECO:0000259" key="5">
    <source>
        <dbReference type="PROSITE" id="PS51704"/>
    </source>
</evidence>
<evidence type="ECO:0000256" key="3">
    <source>
        <dbReference type="ARBA" id="ARBA00022801"/>
    </source>
</evidence>
<keyword evidence="2" id="KW-0319">Glycerol metabolism</keyword>
<keyword evidence="7" id="KW-1185">Reference proteome</keyword>
<reference evidence="7" key="1">
    <citation type="submission" date="2016-06" db="EMBL/GenBank/DDBJ databases">
        <title>Parallel loss of symbiosis genes in relatives of nitrogen-fixing non-legume Parasponia.</title>
        <authorList>
            <person name="Van Velzen R."/>
            <person name="Holmer R."/>
            <person name="Bu F."/>
            <person name="Rutten L."/>
            <person name="Van Zeijl A."/>
            <person name="Liu W."/>
            <person name="Santuari L."/>
            <person name="Cao Q."/>
            <person name="Sharma T."/>
            <person name="Shen D."/>
            <person name="Roswanjaya Y."/>
            <person name="Wardhani T."/>
            <person name="Kalhor M.S."/>
            <person name="Jansen J."/>
            <person name="Van den Hoogen J."/>
            <person name="Gungor B."/>
            <person name="Hartog M."/>
            <person name="Hontelez J."/>
            <person name="Verver J."/>
            <person name="Yang W.-C."/>
            <person name="Schijlen E."/>
            <person name="Repin R."/>
            <person name="Schilthuizen M."/>
            <person name="Schranz E."/>
            <person name="Heidstra R."/>
            <person name="Miyata K."/>
            <person name="Fedorova E."/>
            <person name="Kohlen W."/>
            <person name="Bisseling T."/>
            <person name="Smit S."/>
            <person name="Geurts R."/>
        </authorList>
    </citation>
    <scope>NUCLEOTIDE SEQUENCE [LARGE SCALE GENOMIC DNA]</scope>
    <source>
        <strain evidence="7">cv. RG33-2</strain>
    </source>
</reference>
<keyword evidence="3" id="KW-0378">Hydrolase</keyword>